<dbReference type="PANTHER" id="PTHR13032">
    <property type="entry name" value="MITOCHONDRIAL IMPORT INNER MEMBRANE TRANSLOCASE SUBUNIT TIM21"/>
    <property type="match status" value="1"/>
</dbReference>
<evidence type="ECO:0000256" key="5">
    <source>
        <dbReference type="ARBA" id="ARBA00022792"/>
    </source>
</evidence>
<evidence type="ECO:0000256" key="12">
    <source>
        <dbReference type="RuleBase" id="RU367142"/>
    </source>
</evidence>
<evidence type="ECO:0000313" key="15">
    <source>
        <dbReference type="Proteomes" id="UP001302676"/>
    </source>
</evidence>
<dbReference type="PANTHER" id="PTHR13032:SF6">
    <property type="entry name" value="MITOCHONDRIAL IMPORT INNER MEMBRANE TRANSLOCASE SUBUNIT TIM21"/>
    <property type="match status" value="1"/>
</dbReference>
<evidence type="ECO:0000256" key="1">
    <source>
        <dbReference type="ARBA" id="ARBA00004434"/>
    </source>
</evidence>
<dbReference type="InterPro" id="IPR038552">
    <property type="entry name" value="Tim21_IMS_sf"/>
</dbReference>
<keyword evidence="12" id="KW-0653">Protein transport</keyword>
<dbReference type="Pfam" id="PF08294">
    <property type="entry name" value="TIM21"/>
    <property type="match status" value="1"/>
</dbReference>
<gene>
    <name evidence="14" type="ORF">C8A04DRAFT_12428</name>
</gene>
<keyword evidence="8 12" id="KW-0496">Mitochondrion</keyword>
<comment type="function">
    <text evidence="10">Essential component of the TIM23 complex, a complex that mediates the translocation of transit peptide-containing proteins across the mitochondrial inner membrane. Required to keep the TOM and the TIM23 complexes in close contact. At some point, it is released from the TOM23 complex to allow protein translocation into the mitochondrial matrix.</text>
</comment>
<dbReference type="EMBL" id="MU853587">
    <property type="protein sequence ID" value="KAK4143369.1"/>
    <property type="molecule type" value="Genomic_DNA"/>
</dbReference>
<evidence type="ECO:0000256" key="13">
    <source>
        <dbReference type="SAM" id="MobiDB-lite"/>
    </source>
</evidence>
<keyword evidence="15" id="KW-1185">Reference proteome</keyword>
<evidence type="ECO:0000313" key="14">
    <source>
        <dbReference type="EMBL" id="KAK4143369.1"/>
    </source>
</evidence>
<feature type="transmembrane region" description="Helical" evidence="12">
    <location>
        <begin position="79"/>
        <end position="99"/>
    </location>
</feature>
<evidence type="ECO:0000256" key="10">
    <source>
        <dbReference type="ARBA" id="ARBA00060204"/>
    </source>
</evidence>
<evidence type="ECO:0000256" key="6">
    <source>
        <dbReference type="ARBA" id="ARBA00022946"/>
    </source>
</evidence>
<evidence type="ECO:0000256" key="8">
    <source>
        <dbReference type="ARBA" id="ARBA00023128"/>
    </source>
</evidence>
<dbReference type="GeneID" id="87813950"/>
<keyword evidence="4 12" id="KW-0812">Transmembrane</keyword>
<sequence length="235" mass="26296">MMNRVTVSGLRLPLASALVPYRSLARLPAHSCRGFATQHQQTTSETRRRSVTPFNDNGNVPWSELSASEKTGRAAQQTFNFGMVILGVALTGGVVYVLYSEVFAPESRTNYFNRAVDRIRTDPRCVELLGSGKKITAYGEETNNKWQRARPIASTKSKDGHGLEHMMIEFNVQGPKGTGRVGIHLVKRPSDAEYEYKYFFIDIKGHERIYLENADASKAKDALAKGFKMFGVKWS</sequence>
<dbReference type="GO" id="GO:0005744">
    <property type="term" value="C:TIM23 mitochondrial import inner membrane translocase complex"/>
    <property type="evidence" value="ECO:0007669"/>
    <property type="project" value="UniProtKB-UniRule"/>
</dbReference>
<dbReference type="FunFam" id="3.10.450.320:FF:000002">
    <property type="entry name" value="Mitochondrial import inner membrane translocase subunit tim21"/>
    <property type="match status" value="1"/>
</dbReference>
<reference evidence="14" key="2">
    <citation type="submission" date="2023-05" db="EMBL/GenBank/DDBJ databases">
        <authorList>
            <consortium name="Lawrence Berkeley National Laboratory"/>
            <person name="Steindorff A."/>
            <person name="Hensen N."/>
            <person name="Bonometti L."/>
            <person name="Westerberg I."/>
            <person name="Brannstrom I.O."/>
            <person name="Guillou S."/>
            <person name="Cros-Aarteil S."/>
            <person name="Calhoun S."/>
            <person name="Haridas S."/>
            <person name="Kuo A."/>
            <person name="Mondo S."/>
            <person name="Pangilinan J."/>
            <person name="Riley R."/>
            <person name="Labutti K."/>
            <person name="Andreopoulos B."/>
            <person name="Lipzen A."/>
            <person name="Chen C."/>
            <person name="Yanf M."/>
            <person name="Daum C."/>
            <person name="Ng V."/>
            <person name="Clum A."/>
            <person name="Ohm R."/>
            <person name="Martin F."/>
            <person name="Silar P."/>
            <person name="Natvig D."/>
            <person name="Lalanne C."/>
            <person name="Gautier V."/>
            <person name="Ament-Velasquez S.L."/>
            <person name="Kruys A."/>
            <person name="Hutchinson M.I."/>
            <person name="Powell A.J."/>
            <person name="Barry K."/>
            <person name="Miller A.N."/>
            <person name="Grigoriev I.V."/>
            <person name="Debuchy R."/>
            <person name="Gladieux P."/>
            <person name="Thoren M.H."/>
            <person name="Johannesson H."/>
        </authorList>
    </citation>
    <scope>NUCLEOTIDE SEQUENCE</scope>
    <source>
        <strain evidence="14">CBS 141.50</strain>
    </source>
</reference>
<evidence type="ECO:0000256" key="4">
    <source>
        <dbReference type="ARBA" id="ARBA00022692"/>
    </source>
</evidence>
<evidence type="ECO:0000256" key="9">
    <source>
        <dbReference type="ARBA" id="ARBA00023136"/>
    </source>
</evidence>
<organism evidence="14 15">
    <name type="scientific">Dichotomopilus funicola</name>
    <dbReference type="NCBI Taxonomy" id="1934379"/>
    <lineage>
        <taxon>Eukaryota</taxon>
        <taxon>Fungi</taxon>
        <taxon>Dikarya</taxon>
        <taxon>Ascomycota</taxon>
        <taxon>Pezizomycotina</taxon>
        <taxon>Sordariomycetes</taxon>
        <taxon>Sordariomycetidae</taxon>
        <taxon>Sordariales</taxon>
        <taxon>Chaetomiaceae</taxon>
        <taxon>Dichotomopilus</taxon>
    </lineage>
</organism>
<comment type="similarity">
    <text evidence="2 12">Belongs to the TIM21 family.</text>
</comment>
<dbReference type="AlphaFoldDB" id="A0AAN6V269"/>
<keyword evidence="6" id="KW-0809">Transit peptide</keyword>
<dbReference type="Gene3D" id="3.10.450.320">
    <property type="entry name" value="Mitochondrial import inner membrane translocase subunit Tim21"/>
    <property type="match status" value="1"/>
</dbReference>
<dbReference type="InterPro" id="IPR013261">
    <property type="entry name" value="Tim21"/>
</dbReference>
<comment type="caution">
    <text evidence="14">The sequence shown here is derived from an EMBL/GenBank/DDBJ whole genome shotgun (WGS) entry which is preliminary data.</text>
</comment>
<keyword evidence="12" id="KW-0813">Transport</keyword>
<keyword evidence="5 12" id="KW-0999">Mitochondrion inner membrane</keyword>
<comment type="subcellular location">
    <subcellularLocation>
        <location evidence="1 12">Mitochondrion inner membrane</location>
        <topology evidence="1 12">Single-pass membrane protein</topology>
    </subcellularLocation>
</comment>
<keyword evidence="9 12" id="KW-0472">Membrane</keyword>
<evidence type="ECO:0000256" key="3">
    <source>
        <dbReference type="ARBA" id="ARBA00020726"/>
    </source>
</evidence>
<evidence type="ECO:0000256" key="7">
    <source>
        <dbReference type="ARBA" id="ARBA00022989"/>
    </source>
</evidence>
<comment type="subunit">
    <text evidence="11">Component of the TIM23 complex, at least composed of TIM23, TIM17, TIM50 and TIM21.</text>
</comment>
<evidence type="ECO:0000256" key="2">
    <source>
        <dbReference type="ARBA" id="ARBA00010867"/>
    </source>
</evidence>
<dbReference type="GO" id="GO:0030150">
    <property type="term" value="P:protein import into mitochondrial matrix"/>
    <property type="evidence" value="ECO:0007669"/>
    <property type="project" value="UniProtKB-UniRule"/>
</dbReference>
<protein>
    <recommendedName>
        <fullName evidence="3 12">Mitochondrial import inner membrane translocase subunit Tim21</fullName>
    </recommendedName>
</protein>
<proteinExistence type="inferred from homology"/>
<evidence type="ECO:0000256" key="11">
    <source>
        <dbReference type="ARBA" id="ARBA00063758"/>
    </source>
</evidence>
<name>A0AAN6V269_9PEZI</name>
<reference evidence="14" key="1">
    <citation type="journal article" date="2023" name="Mol. Phylogenet. Evol.">
        <title>Genome-scale phylogeny and comparative genomics of the fungal order Sordariales.</title>
        <authorList>
            <person name="Hensen N."/>
            <person name="Bonometti L."/>
            <person name="Westerberg I."/>
            <person name="Brannstrom I.O."/>
            <person name="Guillou S."/>
            <person name="Cros-Aarteil S."/>
            <person name="Calhoun S."/>
            <person name="Haridas S."/>
            <person name="Kuo A."/>
            <person name="Mondo S."/>
            <person name="Pangilinan J."/>
            <person name="Riley R."/>
            <person name="LaButti K."/>
            <person name="Andreopoulos B."/>
            <person name="Lipzen A."/>
            <person name="Chen C."/>
            <person name="Yan M."/>
            <person name="Daum C."/>
            <person name="Ng V."/>
            <person name="Clum A."/>
            <person name="Steindorff A."/>
            <person name="Ohm R.A."/>
            <person name="Martin F."/>
            <person name="Silar P."/>
            <person name="Natvig D.O."/>
            <person name="Lalanne C."/>
            <person name="Gautier V."/>
            <person name="Ament-Velasquez S.L."/>
            <person name="Kruys A."/>
            <person name="Hutchinson M.I."/>
            <person name="Powell A.J."/>
            <person name="Barry K."/>
            <person name="Miller A.N."/>
            <person name="Grigoriev I.V."/>
            <person name="Debuchy R."/>
            <person name="Gladieux P."/>
            <person name="Hiltunen Thoren M."/>
            <person name="Johannesson H."/>
        </authorList>
    </citation>
    <scope>NUCLEOTIDE SEQUENCE</scope>
    <source>
        <strain evidence="14">CBS 141.50</strain>
    </source>
</reference>
<keyword evidence="7 12" id="KW-1133">Transmembrane helix</keyword>
<accession>A0AAN6V269</accession>
<feature type="region of interest" description="Disordered" evidence="13">
    <location>
        <begin position="35"/>
        <end position="58"/>
    </location>
</feature>
<dbReference type="RefSeq" id="XP_062636740.1">
    <property type="nucleotide sequence ID" value="XM_062777337.1"/>
</dbReference>
<keyword evidence="12" id="KW-0811">Translocation</keyword>
<dbReference type="Proteomes" id="UP001302676">
    <property type="component" value="Unassembled WGS sequence"/>
</dbReference>